<evidence type="ECO:0000259" key="9">
    <source>
        <dbReference type="Pfam" id="PF02668"/>
    </source>
</evidence>
<name>A0A507D268_9FUNG</name>
<dbReference type="SUPFAM" id="SSF51197">
    <property type="entry name" value="Clavaminate synthase-like"/>
    <property type="match status" value="1"/>
</dbReference>
<keyword evidence="12" id="KW-1185">Reference proteome</keyword>
<evidence type="ECO:0000256" key="2">
    <source>
        <dbReference type="ARBA" id="ARBA00001961"/>
    </source>
</evidence>
<dbReference type="Gene3D" id="3.60.130.10">
    <property type="entry name" value="Clavaminate synthase-like"/>
    <property type="match status" value="1"/>
</dbReference>
<dbReference type="FunFam" id="3.60.130.10:FF:000001">
    <property type="entry name" value="Trimethyllysine dioxygenase, mitochondrial"/>
    <property type="match status" value="1"/>
</dbReference>
<dbReference type="STRING" id="286115.A0A507D268"/>
<dbReference type="GO" id="GO:0005739">
    <property type="term" value="C:mitochondrion"/>
    <property type="evidence" value="ECO:0007669"/>
    <property type="project" value="TreeGrafter"/>
</dbReference>
<evidence type="ECO:0000313" key="10">
    <source>
        <dbReference type="EMBL" id="TPX45556.1"/>
    </source>
</evidence>
<dbReference type="VEuPathDB" id="FungiDB:SeMB42_g03973"/>
<gene>
    <name evidence="11" type="ORF">SeLEV6574_g00278</name>
    <name evidence="10" type="ORF">SeMB42_g03973</name>
</gene>
<evidence type="ECO:0000256" key="6">
    <source>
        <dbReference type="ARBA" id="ARBA00022964"/>
    </source>
</evidence>
<dbReference type="EMBL" id="QEAM01000004">
    <property type="protein sequence ID" value="TPX51467.1"/>
    <property type="molecule type" value="Genomic_DNA"/>
</dbReference>
<dbReference type="EMBL" id="QEAN01000151">
    <property type="protein sequence ID" value="TPX45556.1"/>
    <property type="molecule type" value="Genomic_DNA"/>
</dbReference>
<organism evidence="10 12">
    <name type="scientific">Synchytrium endobioticum</name>
    <dbReference type="NCBI Taxonomy" id="286115"/>
    <lineage>
        <taxon>Eukaryota</taxon>
        <taxon>Fungi</taxon>
        <taxon>Fungi incertae sedis</taxon>
        <taxon>Chytridiomycota</taxon>
        <taxon>Chytridiomycota incertae sedis</taxon>
        <taxon>Chytridiomycetes</taxon>
        <taxon>Synchytriales</taxon>
        <taxon>Synchytriaceae</taxon>
        <taxon>Synchytrium</taxon>
    </lineage>
</organism>
<dbReference type="Pfam" id="PF02668">
    <property type="entry name" value="TauD"/>
    <property type="match status" value="1"/>
</dbReference>
<comment type="caution">
    <text evidence="10">The sequence shown here is derived from an EMBL/GenBank/DDBJ whole genome shotgun (WGS) entry which is preliminary data.</text>
</comment>
<evidence type="ECO:0000313" key="12">
    <source>
        <dbReference type="Proteomes" id="UP000317494"/>
    </source>
</evidence>
<dbReference type="GO" id="GO:0045329">
    <property type="term" value="P:carnitine biosynthetic process"/>
    <property type="evidence" value="ECO:0007669"/>
    <property type="project" value="UniProtKB-KW"/>
</dbReference>
<keyword evidence="6" id="KW-0223">Dioxygenase</keyword>
<reference evidence="12 13" key="1">
    <citation type="journal article" date="2019" name="Sci. Rep.">
        <title>Comparative genomics of chytrid fungi reveal insights into the obligate biotrophic and pathogenic lifestyle of Synchytrium endobioticum.</title>
        <authorList>
            <person name="van de Vossenberg B.T.L.H."/>
            <person name="Warris S."/>
            <person name="Nguyen H.D.T."/>
            <person name="van Gent-Pelzer M.P.E."/>
            <person name="Joly D.L."/>
            <person name="van de Geest H.C."/>
            <person name="Bonants P.J.M."/>
            <person name="Smith D.S."/>
            <person name="Levesque C.A."/>
            <person name="van der Lee T.A.J."/>
        </authorList>
    </citation>
    <scope>NUCLEOTIDE SEQUENCE [LARGE SCALE GENOMIC DNA]</scope>
    <source>
        <strain evidence="11 13">LEV6574</strain>
        <strain evidence="10 12">MB42</strain>
    </source>
</reference>
<dbReference type="PANTHER" id="PTHR10696:SF25">
    <property type="entry name" value="OXIDOREDUCTASE AIM17-RELATED"/>
    <property type="match status" value="1"/>
</dbReference>
<accession>A0A507D268</accession>
<comment type="cofactor">
    <cofactor evidence="2">
        <name>L-ascorbate</name>
        <dbReference type="ChEBI" id="CHEBI:38290"/>
    </cofactor>
</comment>
<keyword evidence="8" id="KW-0408">Iron</keyword>
<dbReference type="PANTHER" id="PTHR10696">
    <property type="entry name" value="GAMMA-BUTYROBETAINE HYDROXYLASE-RELATED"/>
    <property type="match status" value="1"/>
</dbReference>
<comment type="similarity">
    <text evidence="3">Belongs to the gamma-BBH/TMLD family.</text>
</comment>
<keyword evidence="7" id="KW-0560">Oxidoreductase</keyword>
<evidence type="ECO:0000256" key="8">
    <source>
        <dbReference type="ARBA" id="ARBA00023004"/>
    </source>
</evidence>
<dbReference type="InterPro" id="IPR042098">
    <property type="entry name" value="TauD-like_sf"/>
</dbReference>
<evidence type="ECO:0000256" key="7">
    <source>
        <dbReference type="ARBA" id="ARBA00023002"/>
    </source>
</evidence>
<evidence type="ECO:0000313" key="11">
    <source>
        <dbReference type="EMBL" id="TPX51467.1"/>
    </source>
</evidence>
<dbReference type="CDD" id="cd00250">
    <property type="entry name" value="CAS_like"/>
    <property type="match status" value="1"/>
</dbReference>
<evidence type="ECO:0000256" key="1">
    <source>
        <dbReference type="ARBA" id="ARBA00001954"/>
    </source>
</evidence>
<feature type="domain" description="TauD/TfdA-like" evidence="9">
    <location>
        <begin position="41"/>
        <end position="267"/>
    </location>
</feature>
<evidence type="ECO:0000256" key="5">
    <source>
        <dbReference type="ARBA" id="ARBA00022873"/>
    </source>
</evidence>
<comment type="cofactor">
    <cofactor evidence="1">
        <name>Fe(2+)</name>
        <dbReference type="ChEBI" id="CHEBI:29033"/>
    </cofactor>
</comment>
<dbReference type="InterPro" id="IPR003819">
    <property type="entry name" value="TauD/TfdA-like"/>
</dbReference>
<proteinExistence type="inferred from homology"/>
<keyword evidence="4" id="KW-0479">Metal-binding</keyword>
<keyword evidence="5" id="KW-0124">Carnitine biosynthesis</keyword>
<dbReference type="AlphaFoldDB" id="A0A507D268"/>
<dbReference type="OrthoDB" id="406634at2759"/>
<evidence type="ECO:0000256" key="4">
    <source>
        <dbReference type="ARBA" id="ARBA00022723"/>
    </source>
</evidence>
<sequence>MDGPRAHPFATRPWTASDFDSAENTFLAYQEAIATEKGLWLLLDTLRKYGLCFLRGVPDDEMAVERLASRFGCTRNTFYGTSWNVKSVPQARNIAYTSLHLGLHMDLLYFEAPPGLQFLHCLKNSVQGGTSIFVDAFKAVELLKARSPEAYHTLVRTPVTFHYNNDGHHMEYHHPTISISDPPSVDPMTVYYAPPFQGPLQIEGGLEAQEMFFTAFRLFEDVLQSQDMVYERRLDPGDCVVFANRRILHGRTQFDVSTGERHLKGTYVDWDDFKDKTRVLDKRYA</sequence>
<dbReference type="Proteomes" id="UP000317494">
    <property type="component" value="Unassembled WGS sequence"/>
</dbReference>
<dbReference type="GO" id="GO:0046872">
    <property type="term" value="F:metal ion binding"/>
    <property type="evidence" value="ECO:0007669"/>
    <property type="project" value="UniProtKB-KW"/>
</dbReference>
<evidence type="ECO:0000256" key="3">
    <source>
        <dbReference type="ARBA" id="ARBA00008654"/>
    </source>
</evidence>
<dbReference type="GO" id="GO:0051213">
    <property type="term" value="F:dioxygenase activity"/>
    <property type="evidence" value="ECO:0007669"/>
    <property type="project" value="UniProtKB-KW"/>
</dbReference>
<evidence type="ECO:0000313" key="13">
    <source>
        <dbReference type="Proteomes" id="UP000320475"/>
    </source>
</evidence>
<dbReference type="Proteomes" id="UP000320475">
    <property type="component" value="Unassembled WGS sequence"/>
</dbReference>
<dbReference type="InterPro" id="IPR050411">
    <property type="entry name" value="AlphaKG_dependent_hydroxylases"/>
</dbReference>
<protein>
    <recommendedName>
        <fullName evidence="9">TauD/TfdA-like domain-containing protein</fullName>
    </recommendedName>
</protein>